<dbReference type="InterPro" id="IPR021853">
    <property type="entry name" value="DUF3460"/>
</dbReference>
<evidence type="ECO:0008006" key="3">
    <source>
        <dbReference type="Google" id="ProtNLM"/>
    </source>
</evidence>
<evidence type="ECO:0000313" key="1">
    <source>
        <dbReference type="EMBL" id="RUS66741.1"/>
    </source>
</evidence>
<dbReference type="AlphaFoldDB" id="A0A433SDC1"/>
<sequence>MEFDLHQKPITSDITEFIDELRKKDPTLEQRQQEGRLRLWDHPIDHQEEAEFDKANVPQTAYVYQVKGE</sequence>
<name>A0A433SDC1_9BURK</name>
<accession>A0A433SDC1</accession>
<keyword evidence="2" id="KW-1185">Reference proteome</keyword>
<dbReference type="Proteomes" id="UP000286947">
    <property type="component" value="Unassembled WGS sequence"/>
</dbReference>
<dbReference type="OrthoDB" id="5296692at2"/>
<comment type="caution">
    <text evidence="1">The sequence shown here is derived from an EMBL/GenBank/DDBJ whole genome shotgun (WGS) entry which is preliminary data.</text>
</comment>
<dbReference type="RefSeq" id="WP_126979754.1">
    <property type="nucleotide sequence ID" value="NZ_PQSP01000003.1"/>
</dbReference>
<evidence type="ECO:0000313" key="2">
    <source>
        <dbReference type="Proteomes" id="UP000286947"/>
    </source>
</evidence>
<dbReference type="EMBL" id="PQSP01000003">
    <property type="protein sequence ID" value="RUS66741.1"/>
    <property type="molecule type" value="Genomic_DNA"/>
</dbReference>
<reference evidence="1 2" key="1">
    <citation type="submission" date="2018-01" db="EMBL/GenBank/DDBJ databases">
        <title>Saezia sanguinis gen. nov., sp. nov., in the order Burkholderiales isolated from human blood.</title>
        <authorList>
            <person name="Medina-Pascual M.J."/>
            <person name="Valdezate S."/>
            <person name="Monzon S."/>
            <person name="Cuesta I."/>
            <person name="Carrasco G."/>
            <person name="Villalon P."/>
            <person name="Saez-Nieto J.A."/>
        </authorList>
    </citation>
    <scope>NUCLEOTIDE SEQUENCE [LARGE SCALE GENOMIC DNA]</scope>
    <source>
        <strain evidence="1 2">CNM695-12</strain>
    </source>
</reference>
<organism evidence="1 2">
    <name type="scientific">Saezia sanguinis</name>
    <dbReference type="NCBI Taxonomy" id="1965230"/>
    <lineage>
        <taxon>Bacteria</taxon>
        <taxon>Pseudomonadati</taxon>
        <taxon>Pseudomonadota</taxon>
        <taxon>Betaproteobacteria</taxon>
        <taxon>Burkholderiales</taxon>
        <taxon>Saeziaceae</taxon>
        <taxon>Saezia</taxon>
    </lineage>
</organism>
<dbReference type="Pfam" id="PF11943">
    <property type="entry name" value="DUF3460"/>
    <property type="match status" value="1"/>
</dbReference>
<proteinExistence type="predicted"/>
<protein>
    <recommendedName>
        <fullName evidence="3">Acetyl-CoA carboxyl transferase</fullName>
    </recommendedName>
</protein>
<gene>
    <name evidence="1" type="ORF">CUZ56_01532</name>
</gene>